<dbReference type="InterPro" id="IPR013155">
    <property type="entry name" value="M/V/L/I-tRNA-synth_anticd-bd"/>
</dbReference>
<evidence type="ECO:0000313" key="8">
    <source>
        <dbReference type="EMBL" id="CAE0437357.1"/>
    </source>
</evidence>
<keyword evidence="6" id="KW-0030">Aminoacyl-tRNA synthetase</keyword>
<evidence type="ECO:0000256" key="1">
    <source>
        <dbReference type="ARBA" id="ARBA00005594"/>
    </source>
</evidence>
<dbReference type="GO" id="GO:0005524">
    <property type="term" value="F:ATP binding"/>
    <property type="evidence" value="ECO:0007669"/>
    <property type="project" value="UniProtKB-KW"/>
</dbReference>
<dbReference type="PANTHER" id="PTHR45794">
    <property type="entry name" value="LEUCYL-TRNA SYNTHETASE"/>
    <property type="match status" value="1"/>
</dbReference>
<dbReference type="AlphaFoldDB" id="A0A7S3LRB5"/>
<dbReference type="Gene3D" id="3.40.50.620">
    <property type="entry name" value="HUPs"/>
    <property type="match status" value="1"/>
</dbReference>
<dbReference type="SUPFAM" id="SSF50677">
    <property type="entry name" value="ValRS/IleRS/LeuRS editing domain"/>
    <property type="match status" value="1"/>
</dbReference>
<keyword evidence="4" id="KW-0067">ATP-binding</keyword>
<dbReference type="SUPFAM" id="SSF47323">
    <property type="entry name" value="Anticodon-binding domain of a subclass of class I aminoacyl-tRNA synthetases"/>
    <property type="match status" value="1"/>
</dbReference>
<dbReference type="GO" id="GO:0002161">
    <property type="term" value="F:aminoacyl-tRNA deacylase activity"/>
    <property type="evidence" value="ECO:0007669"/>
    <property type="project" value="InterPro"/>
</dbReference>
<evidence type="ECO:0000256" key="2">
    <source>
        <dbReference type="ARBA" id="ARBA00022598"/>
    </source>
</evidence>
<sequence length="758" mass="85337">MAYQDLTKEFGVVNRLKTIKGKYLVGLPLKAPRTPYDVVYTLPLLTISMTKGTGVVTSVPSDAPDDYAALRDWQTDAKLREKYGVKEEWVKGYDVIPIIEIPGYGDKAAVLMCEKLKIKSQKDKAKLVEAKAEVYKKGFYEGTMIVGSDAVKGKKVFEAKNIARQEMIEEGDALPYFEPESIVMSRSGGECVVTYLDQWFLKYGEEEWRAAVYAHISNPETFNAYTDVTLKCFKENLDWLKEWACSRSFGLGTLLPWDEQFVIESLSDSTIYMAYYTVCHKLQGRAHGSLNGQDGPVPAEKITPAVWDYIFLDDSYPEDCGIEKSLLKELKAEFNYWYPMNLRVSGKDLINNHLTMCLYNHAAIWKDKPELWPRSIYANGHVMVNSMKMAKSLGNFITLDEAVLGHREIELDGQKVIIGWCADATRFACADAGDGLEDSNFSCDTADKAILRLTTELEFIQSVLADSNLRITDESEYDFHDKAFAAKMDYFVSEADAGYAGMRFRDALKNGFYGLQGARDSYRDACSRSGIPMHKTLLLKFIEVQTVVLSPICTHYCEHVWRELLGNKTSVTRASWPTTAAPDRALVLASNFLDDIVSKARLKFMELSGTKPKFVKGKKVEVDPSTITPPNQVCFIISKEFPEWKKIILTKLNELYDSEAKCMPSDVMKQIKVFAVSNPVLKPLMKNAMQVGAFFIKKSEEEQEKAFELQVPYDQEQVLKENAEYVASSIGVASIDVIYQTDAGEAEPGTPVVEFITV</sequence>
<dbReference type="Pfam" id="PF08264">
    <property type="entry name" value="Anticodon_1"/>
    <property type="match status" value="1"/>
</dbReference>
<evidence type="ECO:0000256" key="5">
    <source>
        <dbReference type="ARBA" id="ARBA00022917"/>
    </source>
</evidence>
<evidence type="ECO:0000256" key="4">
    <source>
        <dbReference type="ARBA" id="ARBA00022840"/>
    </source>
</evidence>
<dbReference type="Gene3D" id="3.90.740.10">
    <property type="entry name" value="Valyl/Leucyl/Isoleucyl-tRNA synthetase, editing domain"/>
    <property type="match status" value="1"/>
</dbReference>
<gene>
    <name evidence="8" type="ORF">ASTO00021_LOCUS7614</name>
</gene>
<organism evidence="8">
    <name type="scientific">Aplanochytrium stocchinoi</name>
    <dbReference type="NCBI Taxonomy" id="215587"/>
    <lineage>
        <taxon>Eukaryota</taxon>
        <taxon>Sar</taxon>
        <taxon>Stramenopiles</taxon>
        <taxon>Bigyra</taxon>
        <taxon>Labyrinthulomycetes</taxon>
        <taxon>Thraustochytrida</taxon>
        <taxon>Thraustochytriidae</taxon>
        <taxon>Aplanochytrium</taxon>
    </lineage>
</organism>
<keyword evidence="3" id="KW-0547">Nucleotide-binding</keyword>
<dbReference type="PANTHER" id="PTHR45794:SF1">
    <property type="entry name" value="LEUCINE--TRNA LIGASE, CYTOPLASMIC"/>
    <property type="match status" value="1"/>
</dbReference>
<feature type="domain" description="Methionyl/Valyl/Leucyl/Isoleucyl-tRNA synthetase anticodon-binding" evidence="7">
    <location>
        <begin position="481"/>
        <end position="598"/>
    </location>
</feature>
<dbReference type="InterPro" id="IPR004493">
    <property type="entry name" value="Leu-tRNA-synth_Ia_arc/euk"/>
</dbReference>
<evidence type="ECO:0000256" key="3">
    <source>
        <dbReference type="ARBA" id="ARBA00022741"/>
    </source>
</evidence>
<keyword evidence="5" id="KW-0648">Protein biosynthesis</keyword>
<keyword evidence="2" id="KW-0436">Ligase</keyword>
<name>A0A7S3LRB5_9STRA</name>
<proteinExistence type="inferred from homology"/>
<dbReference type="GO" id="GO:0006429">
    <property type="term" value="P:leucyl-tRNA aminoacylation"/>
    <property type="evidence" value="ECO:0007669"/>
    <property type="project" value="InterPro"/>
</dbReference>
<comment type="similarity">
    <text evidence="1">Belongs to the class-I aminoacyl-tRNA synthetase family.</text>
</comment>
<evidence type="ECO:0000259" key="7">
    <source>
        <dbReference type="Pfam" id="PF08264"/>
    </source>
</evidence>
<dbReference type="SUPFAM" id="SSF52374">
    <property type="entry name" value="Nucleotidylyl transferase"/>
    <property type="match status" value="1"/>
</dbReference>
<dbReference type="Gene3D" id="1.10.730.10">
    <property type="entry name" value="Isoleucyl-tRNA Synthetase, Domain 1"/>
    <property type="match status" value="1"/>
</dbReference>
<dbReference type="GO" id="GO:0004823">
    <property type="term" value="F:leucine-tRNA ligase activity"/>
    <property type="evidence" value="ECO:0007669"/>
    <property type="project" value="InterPro"/>
</dbReference>
<dbReference type="InterPro" id="IPR009008">
    <property type="entry name" value="Val/Leu/Ile-tRNA-synth_edit"/>
</dbReference>
<evidence type="ECO:0000256" key="6">
    <source>
        <dbReference type="ARBA" id="ARBA00023146"/>
    </source>
</evidence>
<dbReference type="EMBL" id="HBIN01010190">
    <property type="protein sequence ID" value="CAE0437357.1"/>
    <property type="molecule type" value="Transcribed_RNA"/>
</dbReference>
<dbReference type="InterPro" id="IPR009080">
    <property type="entry name" value="tRNAsynth_Ia_anticodon-bd"/>
</dbReference>
<dbReference type="InterPro" id="IPR014729">
    <property type="entry name" value="Rossmann-like_a/b/a_fold"/>
</dbReference>
<accession>A0A7S3LRB5</accession>
<protein>
    <recommendedName>
        <fullName evidence="7">Methionyl/Valyl/Leucyl/Isoleucyl-tRNA synthetase anticodon-binding domain-containing protein</fullName>
    </recommendedName>
</protein>
<reference evidence="8" key="1">
    <citation type="submission" date="2021-01" db="EMBL/GenBank/DDBJ databases">
        <authorList>
            <person name="Corre E."/>
            <person name="Pelletier E."/>
            <person name="Niang G."/>
            <person name="Scheremetjew M."/>
            <person name="Finn R."/>
            <person name="Kale V."/>
            <person name="Holt S."/>
            <person name="Cochrane G."/>
            <person name="Meng A."/>
            <person name="Brown T."/>
            <person name="Cohen L."/>
        </authorList>
    </citation>
    <scope>NUCLEOTIDE SEQUENCE</scope>
    <source>
        <strain evidence="8">GSBS06</strain>
    </source>
</reference>